<evidence type="ECO:0000313" key="7">
    <source>
        <dbReference type="Proteomes" id="UP001497623"/>
    </source>
</evidence>
<gene>
    <name evidence="6" type="ORF">MNOR_LOCUS27441</name>
</gene>
<keyword evidence="7" id="KW-1185">Reference proteome</keyword>
<dbReference type="GO" id="GO:0030154">
    <property type="term" value="P:cell differentiation"/>
    <property type="evidence" value="ECO:0007669"/>
    <property type="project" value="UniProtKB-KW"/>
</dbReference>
<keyword evidence="3" id="KW-0221">Differentiation</keyword>
<evidence type="ECO:0000313" key="6">
    <source>
        <dbReference type="EMBL" id="CAL4134614.1"/>
    </source>
</evidence>
<evidence type="ECO:0000256" key="4">
    <source>
        <dbReference type="SAM" id="MobiDB-lite"/>
    </source>
</evidence>
<dbReference type="GO" id="GO:0008286">
    <property type="term" value="P:insulin receptor signaling pathway"/>
    <property type="evidence" value="ECO:0007669"/>
    <property type="project" value="InterPro"/>
</dbReference>
<keyword evidence="2" id="KW-0677">Repeat</keyword>
<organism evidence="6 7">
    <name type="scientific">Meganyctiphanes norvegica</name>
    <name type="common">Northern krill</name>
    <name type="synonym">Thysanopoda norvegica</name>
    <dbReference type="NCBI Taxonomy" id="48144"/>
    <lineage>
        <taxon>Eukaryota</taxon>
        <taxon>Metazoa</taxon>
        <taxon>Ecdysozoa</taxon>
        <taxon>Arthropoda</taxon>
        <taxon>Crustacea</taxon>
        <taxon>Multicrustacea</taxon>
        <taxon>Malacostraca</taxon>
        <taxon>Eumalacostraca</taxon>
        <taxon>Eucarida</taxon>
        <taxon>Euphausiacea</taxon>
        <taxon>Euphausiidae</taxon>
        <taxon>Meganyctiphanes</taxon>
    </lineage>
</organism>
<feature type="non-terminal residue" evidence="6">
    <location>
        <position position="177"/>
    </location>
</feature>
<dbReference type="PANTHER" id="PTHR10614:SF13">
    <property type="entry name" value="INSULIN RECEPTOR SUBSTRATE 1"/>
    <property type="match status" value="1"/>
</dbReference>
<dbReference type="PRINTS" id="PR00628">
    <property type="entry name" value="INSULINRSI"/>
</dbReference>
<dbReference type="InterPro" id="IPR011993">
    <property type="entry name" value="PH-like_dom_sf"/>
</dbReference>
<dbReference type="Gene3D" id="2.30.29.30">
    <property type="entry name" value="Pleckstrin-homology domain (PH domain)/Phosphotyrosine-binding domain (PTB)"/>
    <property type="match status" value="1"/>
</dbReference>
<dbReference type="GO" id="GO:0005829">
    <property type="term" value="C:cytosol"/>
    <property type="evidence" value="ECO:0007669"/>
    <property type="project" value="TreeGrafter"/>
</dbReference>
<accession>A0AAV2RNE7</accession>
<comment type="caution">
    <text evidence="6">The sequence shown here is derived from an EMBL/GenBank/DDBJ whole genome shotgun (WGS) entry which is preliminary data.</text>
</comment>
<dbReference type="AlphaFoldDB" id="A0AAV2RNE7"/>
<evidence type="ECO:0000256" key="3">
    <source>
        <dbReference type="ARBA" id="ARBA00022782"/>
    </source>
</evidence>
<dbReference type="SUPFAM" id="SSF50729">
    <property type="entry name" value="PH domain-like"/>
    <property type="match status" value="1"/>
</dbReference>
<feature type="domain" description="IRS-type PTB" evidence="5">
    <location>
        <begin position="33"/>
        <end position="118"/>
    </location>
</feature>
<dbReference type="GO" id="GO:0005158">
    <property type="term" value="F:insulin receptor binding"/>
    <property type="evidence" value="ECO:0007669"/>
    <property type="project" value="InterPro"/>
</dbReference>
<protein>
    <recommendedName>
        <fullName evidence="5">IRS-type PTB domain-containing protein</fullName>
    </recommendedName>
</protein>
<dbReference type="GO" id="GO:0043548">
    <property type="term" value="F:phosphatidylinositol 3-kinase binding"/>
    <property type="evidence" value="ECO:0007669"/>
    <property type="project" value="TreeGrafter"/>
</dbReference>
<dbReference type="Proteomes" id="UP001497623">
    <property type="component" value="Unassembled WGS sequence"/>
</dbReference>
<dbReference type="EMBL" id="CAXKWB010028885">
    <property type="protein sequence ID" value="CAL4134614.1"/>
    <property type="molecule type" value="Genomic_DNA"/>
</dbReference>
<sequence length="177" mass="20408">MAAAQRRERSQSSLEQTSEDTYIYEQEYSWNIEVPDKDLGSSVGMAGLYHVKLNKAGFTLQKQHESYNTMIFPLHCIRSCGCLRERFYLELGRSAVTGEGKLWMILRNTTTAKTMKKTCSRFFGKRNGNSINARHRRRTQSLSNGRVTFSENNSNSSDHNQCEIFQSRQNRSSSFVR</sequence>
<dbReference type="PANTHER" id="PTHR10614">
    <property type="entry name" value="INSULIN RECEPTOR SUBSTRATE"/>
    <property type="match status" value="1"/>
</dbReference>
<dbReference type="InterPro" id="IPR039011">
    <property type="entry name" value="IRS"/>
</dbReference>
<evidence type="ECO:0000256" key="1">
    <source>
        <dbReference type="ARBA" id="ARBA00022553"/>
    </source>
</evidence>
<reference evidence="6 7" key="1">
    <citation type="submission" date="2024-05" db="EMBL/GenBank/DDBJ databases">
        <authorList>
            <person name="Wallberg A."/>
        </authorList>
    </citation>
    <scope>NUCLEOTIDE SEQUENCE [LARGE SCALE GENOMIC DNA]</scope>
</reference>
<proteinExistence type="predicted"/>
<evidence type="ECO:0000256" key="2">
    <source>
        <dbReference type="ARBA" id="ARBA00022737"/>
    </source>
</evidence>
<dbReference type="InterPro" id="IPR002404">
    <property type="entry name" value="IRS_PTB"/>
</dbReference>
<dbReference type="SMART" id="SM01244">
    <property type="entry name" value="IRS"/>
    <property type="match status" value="1"/>
</dbReference>
<feature type="compositionally biased region" description="Polar residues" evidence="4">
    <location>
        <begin position="140"/>
        <end position="160"/>
    </location>
</feature>
<keyword evidence="1" id="KW-0597">Phosphoprotein</keyword>
<evidence type="ECO:0000259" key="5">
    <source>
        <dbReference type="Pfam" id="PF02174"/>
    </source>
</evidence>
<dbReference type="GO" id="GO:0005886">
    <property type="term" value="C:plasma membrane"/>
    <property type="evidence" value="ECO:0007669"/>
    <property type="project" value="TreeGrafter"/>
</dbReference>
<feature type="region of interest" description="Disordered" evidence="4">
    <location>
        <begin position="127"/>
        <end position="160"/>
    </location>
</feature>
<name>A0AAV2RNE7_MEGNR</name>
<dbReference type="Pfam" id="PF02174">
    <property type="entry name" value="IRS"/>
    <property type="match status" value="1"/>
</dbReference>